<evidence type="ECO:0000313" key="2">
    <source>
        <dbReference type="EMBL" id="KAI0503920.1"/>
    </source>
</evidence>
<sequence length="74" mass="8705">MLVGYCEILVSYFILIVGKIYIYVYIQRDNRVYIFIIHILGGFVTIVCLESSHILDGFPTIFVQNPYRLRIFVI</sequence>
<proteinExistence type="predicted"/>
<keyword evidence="1" id="KW-0812">Transmembrane</keyword>
<feature type="transmembrane region" description="Helical" evidence="1">
    <location>
        <begin position="7"/>
        <end position="26"/>
    </location>
</feature>
<evidence type="ECO:0000256" key="1">
    <source>
        <dbReference type="SAM" id="Phobius"/>
    </source>
</evidence>
<comment type="caution">
    <text evidence="2">The sequence shown here is derived from an EMBL/GenBank/DDBJ whole genome shotgun (WGS) entry which is preliminary data.</text>
</comment>
<dbReference type="EMBL" id="JAGYWB010000011">
    <property type="protein sequence ID" value="KAI0503920.1"/>
    <property type="molecule type" value="Genomic_DNA"/>
</dbReference>
<reference evidence="2" key="1">
    <citation type="journal article" date="2022" name="Front. Genet.">
        <title>Chromosome-Scale Assembly of the Dendrobium nobile Genome Provides Insights Into the Molecular Mechanism of the Biosynthesis of the Medicinal Active Ingredient of Dendrobium.</title>
        <authorList>
            <person name="Xu Q."/>
            <person name="Niu S.-C."/>
            <person name="Li K.-L."/>
            <person name="Zheng P.-J."/>
            <person name="Zhang X.-J."/>
            <person name="Jia Y."/>
            <person name="Liu Y."/>
            <person name="Niu Y.-X."/>
            <person name="Yu L.-H."/>
            <person name="Chen D.-F."/>
            <person name="Zhang G.-Q."/>
        </authorList>
    </citation>
    <scope>NUCLEOTIDE SEQUENCE</scope>
    <source>
        <tissue evidence="2">Leaf</tissue>
    </source>
</reference>
<organism evidence="2 3">
    <name type="scientific">Dendrobium nobile</name>
    <name type="common">Orchid</name>
    <dbReference type="NCBI Taxonomy" id="94219"/>
    <lineage>
        <taxon>Eukaryota</taxon>
        <taxon>Viridiplantae</taxon>
        <taxon>Streptophyta</taxon>
        <taxon>Embryophyta</taxon>
        <taxon>Tracheophyta</taxon>
        <taxon>Spermatophyta</taxon>
        <taxon>Magnoliopsida</taxon>
        <taxon>Liliopsida</taxon>
        <taxon>Asparagales</taxon>
        <taxon>Orchidaceae</taxon>
        <taxon>Epidendroideae</taxon>
        <taxon>Malaxideae</taxon>
        <taxon>Dendrobiinae</taxon>
        <taxon>Dendrobium</taxon>
    </lineage>
</organism>
<dbReference type="AlphaFoldDB" id="A0A8T3B396"/>
<keyword evidence="3" id="KW-1185">Reference proteome</keyword>
<feature type="transmembrane region" description="Helical" evidence="1">
    <location>
        <begin position="32"/>
        <end position="49"/>
    </location>
</feature>
<evidence type="ECO:0000313" key="3">
    <source>
        <dbReference type="Proteomes" id="UP000829196"/>
    </source>
</evidence>
<protein>
    <submittedName>
        <fullName evidence="2">Uncharacterized protein</fullName>
    </submittedName>
</protein>
<accession>A0A8T3B396</accession>
<keyword evidence="1" id="KW-1133">Transmembrane helix</keyword>
<name>A0A8T3B396_DENNO</name>
<keyword evidence="1" id="KW-0472">Membrane</keyword>
<gene>
    <name evidence="2" type="ORF">KFK09_014866</name>
</gene>
<dbReference type="Proteomes" id="UP000829196">
    <property type="component" value="Unassembled WGS sequence"/>
</dbReference>